<comment type="caution">
    <text evidence="1">The sequence shown here is derived from an EMBL/GenBank/DDBJ whole genome shotgun (WGS) entry which is preliminary data.</text>
</comment>
<evidence type="ECO:0000313" key="1">
    <source>
        <dbReference type="EMBL" id="MPM00622.1"/>
    </source>
</evidence>
<dbReference type="EMBL" id="VSSQ01000741">
    <property type="protein sequence ID" value="MPM00622.1"/>
    <property type="molecule type" value="Genomic_DNA"/>
</dbReference>
<evidence type="ECO:0008006" key="2">
    <source>
        <dbReference type="Google" id="ProtNLM"/>
    </source>
</evidence>
<reference evidence="1" key="1">
    <citation type="submission" date="2019-08" db="EMBL/GenBank/DDBJ databases">
        <authorList>
            <person name="Kucharzyk K."/>
            <person name="Murdoch R.W."/>
            <person name="Higgins S."/>
            <person name="Loffler F."/>
        </authorList>
    </citation>
    <scope>NUCLEOTIDE SEQUENCE</scope>
</reference>
<dbReference type="AlphaFoldDB" id="A0A644WA50"/>
<name>A0A644WA50_9ZZZZ</name>
<organism evidence="1">
    <name type="scientific">bioreactor metagenome</name>
    <dbReference type="NCBI Taxonomy" id="1076179"/>
    <lineage>
        <taxon>unclassified sequences</taxon>
        <taxon>metagenomes</taxon>
        <taxon>ecological metagenomes</taxon>
    </lineage>
</organism>
<accession>A0A644WA50</accession>
<dbReference type="Pfam" id="PF10758">
    <property type="entry name" value="DUF2586"/>
    <property type="match status" value="1"/>
</dbReference>
<gene>
    <name evidence="1" type="ORF">SDC9_46849</name>
</gene>
<protein>
    <recommendedName>
        <fullName evidence="2">Tail sheath protein C-terminal domain-containing protein</fullName>
    </recommendedName>
</protein>
<sequence length="503" mass="52577">MARPKITMIKGSGGLGRRATGTDHISGLIAYCDNLPASWGTTNRYKQFFGIDEAEAAGIVGDWSDETKATGGNVEITTAGAAGNVNTITMDGVELGSYTVISGDDVNDVATGLRLAINNLTSETGYSAAGSAANIALTAPAGKGSSINGGSHLVFASTGTGAATVTQFSAGVSSVLKPIHYHIDEYFRVMPTGELWVLLAETPGTWADFAEVETLKNGSSGTIKQYMYYAASVCEIETDKIVAAQAVMQTLEEQYANASILLALDMHSVTDLTTLINLRAQIAPKVSVVIGQGGTDSLGDEIASVCGYSATCAGAVLGAVSYAKVHEDPGWLEKFDLSGSELTVPALANGALLTTISNGALDSLHEKGYLYIVNEIGYTGTFINDSNTCVSVTSDYAYIENNRTIDKAIRLVRAALLPKLKGPLNTDPTTGQLTADTVKMFEELGNTELTNMAKAKELSGGQTLIDSTQNVGSTSELNITIELVGVGVARNINCTVGFKLKLS</sequence>
<dbReference type="InterPro" id="IPR019694">
    <property type="entry name" value="Phage_HP1_Orf23"/>
</dbReference>
<proteinExistence type="predicted"/>